<dbReference type="AlphaFoldDB" id="A0A6B0RNW3"/>
<gene>
    <name evidence="2" type="ORF">E5288_WYG019796</name>
</gene>
<evidence type="ECO:0000313" key="2">
    <source>
        <dbReference type="EMBL" id="MXQ91820.1"/>
    </source>
</evidence>
<protein>
    <submittedName>
        <fullName evidence="2">Uncharacterized protein</fullName>
    </submittedName>
</protein>
<organism evidence="2 3">
    <name type="scientific">Bos mutus</name>
    <name type="common">wild yak</name>
    <dbReference type="NCBI Taxonomy" id="72004"/>
    <lineage>
        <taxon>Eukaryota</taxon>
        <taxon>Metazoa</taxon>
        <taxon>Chordata</taxon>
        <taxon>Craniata</taxon>
        <taxon>Vertebrata</taxon>
        <taxon>Euteleostomi</taxon>
        <taxon>Mammalia</taxon>
        <taxon>Eutheria</taxon>
        <taxon>Laurasiatheria</taxon>
        <taxon>Artiodactyla</taxon>
        <taxon>Ruminantia</taxon>
        <taxon>Pecora</taxon>
        <taxon>Bovidae</taxon>
        <taxon>Bovinae</taxon>
        <taxon>Bos</taxon>
    </lineage>
</organism>
<proteinExistence type="predicted"/>
<feature type="compositionally biased region" description="Basic residues" evidence="1">
    <location>
        <begin position="1"/>
        <end position="10"/>
    </location>
</feature>
<feature type="compositionally biased region" description="Polar residues" evidence="1">
    <location>
        <begin position="176"/>
        <end position="195"/>
    </location>
</feature>
<name>A0A6B0RNW3_9CETA</name>
<dbReference type="Proteomes" id="UP000322234">
    <property type="component" value="Unassembled WGS sequence"/>
</dbReference>
<comment type="caution">
    <text evidence="2">The sequence shown here is derived from an EMBL/GenBank/DDBJ whole genome shotgun (WGS) entry which is preliminary data.</text>
</comment>
<evidence type="ECO:0000256" key="1">
    <source>
        <dbReference type="SAM" id="MobiDB-lite"/>
    </source>
</evidence>
<sequence>MSKKTGKTPKRNSTDCVSGASAGRKQKSGSLEQRFWVQRTLLPHSLQTNKTHRQKHSSAEQRLLSYRPFSPHADSQPLPGATDKVSELLPEPPSVKLIQFHPVRHYEGGMATRILLSRKLEKHYEGGMATRILLSRKLENTKNNLSKSAIVPEHINTEHSSTIDYLTGLVAETKQSDSPNETTPDPMSRCQSPSN</sequence>
<feature type="region of interest" description="Disordered" evidence="1">
    <location>
        <begin position="173"/>
        <end position="195"/>
    </location>
</feature>
<accession>A0A6B0RNW3</accession>
<reference evidence="2" key="1">
    <citation type="submission" date="2019-10" db="EMBL/GenBank/DDBJ databases">
        <title>The sequence and de novo assembly of the wild yak genome.</title>
        <authorList>
            <person name="Liu Y."/>
        </authorList>
    </citation>
    <scope>NUCLEOTIDE SEQUENCE [LARGE SCALE GENOMIC DNA]</scope>
    <source>
        <strain evidence="2">WY2019</strain>
    </source>
</reference>
<evidence type="ECO:0000313" key="3">
    <source>
        <dbReference type="Proteomes" id="UP000322234"/>
    </source>
</evidence>
<feature type="region of interest" description="Disordered" evidence="1">
    <location>
        <begin position="1"/>
        <end position="31"/>
    </location>
</feature>
<dbReference type="EMBL" id="VBQZ03000075">
    <property type="protein sequence ID" value="MXQ91820.1"/>
    <property type="molecule type" value="Genomic_DNA"/>
</dbReference>
<keyword evidence="3" id="KW-1185">Reference proteome</keyword>